<dbReference type="PATRIC" id="fig|582680.6.peg.3669"/>
<dbReference type="InterPro" id="IPR050765">
    <property type="entry name" value="Riboflavin_Biosynth_HTPR"/>
</dbReference>
<dbReference type="RefSeq" id="WP_045273575.1">
    <property type="nucleotide sequence ID" value="NZ_JYIX01000039.1"/>
</dbReference>
<proteinExistence type="predicted"/>
<dbReference type="SUPFAM" id="SSF53597">
    <property type="entry name" value="Dihydrofolate reductase-like"/>
    <property type="match status" value="1"/>
</dbReference>
<protein>
    <recommendedName>
        <fullName evidence="1">Bacterial bifunctional deaminase-reductase C-terminal domain-containing protein</fullName>
    </recommendedName>
</protein>
<dbReference type="AlphaFoldDB" id="A0A0F0LE17"/>
<feature type="domain" description="Bacterial bifunctional deaminase-reductase C-terminal" evidence="1">
    <location>
        <begin position="12"/>
        <end position="172"/>
    </location>
</feature>
<evidence type="ECO:0000313" key="2">
    <source>
        <dbReference type="EMBL" id="KJL31462.1"/>
    </source>
</evidence>
<dbReference type="Proteomes" id="UP000033740">
    <property type="component" value="Unassembled WGS sequence"/>
</dbReference>
<evidence type="ECO:0000259" key="1">
    <source>
        <dbReference type="Pfam" id="PF01872"/>
    </source>
</evidence>
<comment type="caution">
    <text evidence="2">The sequence shown here is derived from an EMBL/GenBank/DDBJ whole genome shotgun (WGS) entry which is preliminary data.</text>
</comment>
<accession>A0A0F0LE17</accession>
<dbReference type="GO" id="GO:0008703">
    <property type="term" value="F:5-amino-6-(5-phosphoribosylamino)uracil reductase activity"/>
    <property type="evidence" value="ECO:0007669"/>
    <property type="project" value="InterPro"/>
</dbReference>
<dbReference type="STRING" id="582680.RS86_03585"/>
<dbReference type="InterPro" id="IPR002734">
    <property type="entry name" value="RibDG_C"/>
</dbReference>
<dbReference type="GO" id="GO:0009231">
    <property type="term" value="P:riboflavin biosynthetic process"/>
    <property type="evidence" value="ECO:0007669"/>
    <property type="project" value="InterPro"/>
</dbReference>
<dbReference type="PANTHER" id="PTHR38011">
    <property type="entry name" value="DIHYDROFOLATE REDUCTASE FAMILY PROTEIN (AFU_ORTHOLOGUE AFUA_8G06820)"/>
    <property type="match status" value="1"/>
</dbReference>
<dbReference type="PANTHER" id="PTHR38011:SF11">
    <property type="entry name" value="2,5-DIAMINO-6-RIBOSYLAMINO-4(3H)-PYRIMIDINONE 5'-PHOSPHATE REDUCTASE"/>
    <property type="match status" value="1"/>
</dbReference>
<dbReference type="Gene3D" id="3.40.430.10">
    <property type="entry name" value="Dihydrofolate Reductase, subunit A"/>
    <property type="match status" value="1"/>
</dbReference>
<sequence>MTASRTWRGRAFLGMSLDGFIAAPGGDLSFLEAPRGRGLHTVTSADHPALVWETFFPEVDALVMGRATYEKVLTFGHWPYDGKRVVVLSSTLPVGTRGVKVVRSVEEAATTLDSDGADQVYIDGGRTVREFMAAGLLDELTVSVAPIVIGGGIRLFGEGDHADLIVRGSHVEADGFVRTTYKVLPIQ</sequence>
<dbReference type="EMBL" id="JYIX01000039">
    <property type="protein sequence ID" value="KJL31462.1"/>
    <property type="molecule type" value="Genomic_DNA"/>
</dbReference>
<dbReference type="InterPro" id="IPR024072">
    <property type="entry name" value="DHFR-like_dom_sf"/>
</dbReference>
<evidence type="ECO:0000313" key="3">
    <source>
        <dbReference type="Proteomes" id="UP000033740"/>
    </source>
</evidence>
<gene>
    <name evidence="2" type="ORF">RS86_03585</name>
</gene>
<dbReference type="Pfam" id="PF01872">
    <property type="entry name" value="RibD_C"/>
    <property type="match status" value="1"/>
</dbReference>
<keyword evidence="3" id="KW-1185">Reference proteome</keyword>
<reference evidence="2 3" key="1">
    <citation type="submission" date="2015-02" db="EMBL/GenBank/DDBJ databases">
        <title>Draft genome sequences of ten Microbacterium spp. with emphasis on heavy metal contaminated environments.</title>
        <authorList>
            <person name="Corretto E."/>
        </authorList>
    </citation>
    <scope>NUCLEOTIDE SEQUENCE [LARGE SCALE GENOMIC DNA]</scope>
    <source>
        <strain evidence="2 3">ARN176</strain>
    </source>
</reference>
<name>A0A0F0LE17_9MICO</name>
<organism evidence="2 3">
    <name type="scientific">Microbacterium azadirachtae</name>
    <dbReference type="NCBI Taxonomy" id="582680"/>
    <lineage>
        <taxon>Bacteria</taxon>
        <taxon>Bacillati</taxon>
        <taxon>Actinomycetota</taxon>
        <taxon>Actinomycetes</taxon>
        <taxon>Micrococcales</taxon>
        <taxon>Microbacteriaceae</taxon>
        <taxon>Microbacterium</taxon>
    </lineage>
</organism>